<dbReference type="InterPro" id="IPR035004">
    <property type="entry name" value="Emerin"/>
</dbReference>
<dbReference type="FunFam" id="1.10.720.40:FF:000001">
    <property type="entry name" value="LEM domain containing 2, isoform CRA_a"/>
    <property type="match status" value="1"/>
</dbReference>
<feature type="transmembrane region" description="Helical" evidence="2">
    <location>
        <begin position="390"/>
        <end position="409"/>
    </location>
</feature>
<feature type="domain" description="LEM" evidence="3">
    <location>
        <begin position="164"/>
        <end position="208"/>
    </location>
</feature>
<dbReference type="GeneTree" id="ENSGT00390000002034"/>
<dbReference type="InterPro" id="IPR003887">
    <property type="entry name" value="LEM_dom"/>
</dbReference>
<dbReference type="AlphaFoldDB" id="A0A9L0S1Q6"/>
<dbReference type="SMART" id="SM00540">
    <property type="entry name" value="LEM"/>
    <property type="match status" value="1"/>
</dbReference>
<dbReference type="PANTHER" id="PTHR15171:SF2">
    <property type="entry name" value="EMERIN"/>
    <property type="match status" value="1"/>
</dbReference>
<reference evidence="4" key="2">
    <citation type="submission" date="2025-08" db="UniProtKB">
        <authorList>
            <consortium name="Ensembl"/>
        </authorList>
    </citation>
    <scope>IDENTIFICATION</scope>
    <source>
        <strain evidence="4">Thoroughbred</strain>
    </source>
</reference>
<dbReference type="PANTHER" id="PTHR15171">
    <property type="entry name" value="EMERIN"/>
    <property type="match status" value="1"/>
</dbReference>
<evidence type="ECO:0000259" key="3">
    <source>
        <dbReference type="PROSITE" id="PS50954"/>
    </source>
</evidence>
<protein>
    <submittedName>
        <fullName evidence="4">Emerin</fullName>
    </submittedName>
</protein>
<dbReference type="CDD" id="cd12939">
    <property type="entry name" value="LEM_emerin"/>
    <property type="match status" value="1"/>
</dbReference>
<reference evidence="4 5" key="1">
    <citation type="journal article" date="2009" name="Science">
        <title>Genome sequence, comparative analysis, and population genetics of the domestic horse.</title>
        <authorList>
            <consortium name="Broad Institute Genome Sequencing Platform"/>
            <consortium name="Broad Institute Whole Genome Assembly Team"/>
            <person name="Wade C.M."/>
            <person name="Giulotto E."/>
            <person name="Sigurdsson S."/>
            <person name="Zoli M."/>
            <person name="Gnerre S."/>
            <person name="Imsland F."/>
            <person name="Lear T.L."/>
            <person name="Adelson D.L."/>
            <person name="Bailey E."/>
            <person name="Bellone R.R."/>
            <person name="Bloecker H."/>
            <person name="Distl O."/>
            <person name="Edgar R.C."/>
            <person name="Garber M."/>
            <person name="Leeb T."/>
            <person name="Mauceli E."/>
            <person name="MacLeod J.N."/>
            <person name="Penedo M.C.T."/>
            <person name="Raison J.M."/>
            <person name="Sharpe T."/>
            <person name="Vogel J."/>
            <person name="Andersson L."/>
            <person name="Antczak D.F."/>
            <person name="Biagi T."/>
            <person name="Binns M.M."/>
            <person name="Chowdhary B.P."/>
            <person name="Coleman S.J."/>
            <person name="Della Valle G."/>
            <person name="Fryc S."/>
            <person name="Guerin G."/>
            <person name="Hasegawa T."/>
            <person name="Hill E.W."/>
            <person name="Jurka J."/>
            <person name="Kiialainen A."/>
            <person name="Lindgren G."/>
            <person name="Liu J."/>
            <person name="Magnani E."/>
            <person name="Mickelson J.R."/>
            <person name="Murray J."/>
            <person name="Nergadze S.G."/>
            <person name="Onofrio R."/>
            <person name="Pedroni S."/>
            <person name="Piras M.F."/>
            <person name="Raudsepp T."/>
            <person name="Rocchi M."/>
            <person name="Roeed K.H."/>
            <person name="Ryder O.A."/>
            <person name="Searle S."/>
            <person name="Skow L."/>
            <person name="Swinburne J.E."/>
            <person name="Syvaenen A.C."/>
            <person name="Tozaki T."/>
            <person name="Valberg S.J."/>
            <person name="Vaudin M."/>
            <person name="White J.R."/>
            <person name="Zody M.C."/>
            <person name="Lander E.S."/>
            <person name="Lindblad-Toh K."/>
        </authorList>
    </citation>
    <scope>NUCLEOTIDE SEQUENCE [LARGE SCALE GENOMIC DNA]</scope>
    <source>
        <strain evidence="4 5">Thoroughbred</strain>
    </source>
</reference>
<accession>A0A9L0S1Q6</accession>
<reference evidence="4" key="3">
    <citation type="submission" date="2025-09" db="UniProtKB">
        <authorList>
            <consortium name="Ensembl"/>
        </authorList>
    </citation>
    <scope>IDENTIFICATION</scope>
    <source>
        <strain evidence="4">Thoroughbred</strain>
    </source>
</reference>
<dbReference type="InterPro" id="IPR034989">
    <property type="entry name" value="LEM_emerin"/>
</dbReference>
<evidence type="ECO:0000256" key="2">
    <source>
        <dbReference type="SAM" id="Phobius"/>
    </source>
</evidence>
<dbReference type="Proteomes" id="UP000002281">
    <property type="component" value="Chromosome X"/>
</dbReference>
<feature type="compositionally biased region" description="Polar residues" evidence="1">
    <location>
        <begin position="14"/>
        <end position="36"/>
    </location>
</feature>
<evidence type="ECO:0000313" key="4">
    <source>
        <dbReference type="Ensembl" id="ENSECAP00000068068.1"/>
    </source>
</evidence>
<dbReference type="SUPFAM" id="SSF63451">
    <property type="entry name" value="LEM domain"/>
    <property type="match status" value="1"/>
</dbReference>
<organism evidence="4 5">
    <name type="scientific">Equus caballus</name>
    <name type="common">Horse</name>
    <dbReference type="NCBI Taxonomy" id="9796"/>
    <lineage>
        <taxon>Eukaryota</taxon>
        <taxon>Metazoa</taxon>
        <taxon>Chordata</taxon>
        <taxon>Craniata</taxon>
        <taxon>Vertebrata</taxon>
        <taxon>Euteleostomi</taxon>
        <taxon>Mammalia</taxon>
        <taxon>Eutheria</taxon>
        <taxon>Laurasiatheria</taxon>
        <taxon>Perissodactyla</taxon>
        <taxon>Equidae</taxon>
        <taxon>Equus</taxon>
    </lineage>
</organism>
<name>A0A9L0S1Q6_HORSE</name>
<proteinExistence type="predicted"/>
<dbReference type="GO" id="GO:0048487">
    <property type="term" value="F:beta-tubulin binding"/>
    <property type="evidence" value="ECO:0000318"/>
    <property type="project" value="GO_Central"/>
</dbReference>
<dbReference type="GO" id="GO:0005637">
    <property type="term" value="C:nuclear inner membrane"/>
    <property type="evidence" value="ECO:0000318"/>
    <property type="project" value="GO_Central"/>
</dbReference>
<dbReference type="InterPro" id="IPR011015">
    <property type="entry name" value="LEM/LEM-like_dom_sf"/>
</dbReference>
<dbReference type="GO" id="GO:0090090">
    <property type="term" value="P:negative regulation of canonical Wnt signaling pathway"/>
    <property type="evidence" value="ECO:0000318"/>
    <property type="project" value="GO_Central"/>
</dbReference>
<evidence type="ECO:0000256" key="1">
    <source>
        <dbReference type="SAM" id="MobiDB-lite"/>
    </source>
</evidence>
<dbReference type="PROSITE" id="PS50954">
    <property type="entry name" value="LEM"/>
    <property type="match status" value="1"/>
</dbReference>
<sequence length="419" mass="46646">MTSTSPVPAPATRHQISSQNLQPAPGPQQLSSQTCRPWQPPLTRCEDLKRHRVAHALTDGHELDALAIQELERHRHVLELHLAEGGPLVVLAVHLLLAEHLEQRNEPQPVAQVRLQVGDALAHALEVLIAPARERVLLNLLPRPPQLGPCRQARAAPSPLPTAMDDYAVLSDAELAAVLRQYNIPHGPVVGSTRKLYEKKIFEYETQRRRLSPPNSSASSFSYRFSDLDSASVDSDMYDLPKKEDALLYQSKGYNDDYYEESYLTTRTYGEPESVGTSKGFRQPSPSLSDADTFHHQMRDDSLFSSEEEGKDRERPVYGRDSAYQSIAHYRPVSNVSRSSLGLSYYPTSSSTSSVSSSSSPPPSWLTRCAIRPEKQAPGAGLGQDRQVPLWGQLLLFLVFAAFLLFVYYSMQAEDGNPF</sequence>
<keyword evidence="2" id="KW-0812">Transmembrane</keyword>
<keyword evidence="2" id="KW-0472">Membrane</keyword>
<dbReference type="Pfam" id="PF03020">
    <property type="entry name" value="LEM"/>
    <property type="match status" value="1"/>
</dbReference>
<feature type="region of interest" description="Disordered" evidence="1">
    <location>
        <begin position="1"/>
        <end position="38"/>
    </location>
</feature>
<dbReference type="GO" id="GO:0003779">
    <property type="term" value="F:actin binding"/>
    <property type="evidence" value="ECO:0000318"/>
    <property type="project" value="GO_Central"/>
</dbReference>
<keyword evidence="2" id="KW-1133">Transmembrane helix</keyword>
<keyword evidence="5" id="KW-1185">Reference proteome</keyword>
<dbReference type="Ensembl" id="ENSECAT00000106990.1">
    <property type="protein sequence ID" value="ENSECAP00000068068.1"/>
    <property type="gene ID" value="ENSECAG00000013908.3"/>
</dbReference>
<evidence type="ECO:0000313" key="5">
    <source>
        <dbReference type="Proteomes" id="UP000002281"/>
    </source>
</evidence>
<feature type="region of interest" description="Disordered" evidence="1">
    <location>
        <begin position="269"/>
        <end position="293"/>
    </location>
</feature>
<dbReference type="Gene3D" id="1.10.720.40">
    <property type="match status" value="1"/>
</dbReference>
<dbReference type="GO" id="GO:0005819">
    <property type="term" value="C:spindle"/>
    <property type="evidence" value="ECO:0000318"/>
    <property type="project" value="GO_Central"/>
</dbReference>